<dbReference type="GO" id="GO:0001666">
    <property type="term" value="P:response to hypoxia"/>
    <property type="evidence" value="ECO:0007669"/>
    <property type="project" value="TreeGrafter"/>
</dbReference>
<comment type="cofactor">
    <cofactor evidence="14">
        <name>Ca(2+)</name>
        <dbReference type="ChEBI" id="CHEBI:29108"/>
    </cofactor>
    <text evidence="14">Can bind about 5 Ca(2+) ions per subunit.</text>
</comment>
<keyword evidence="11" id="KW-0482">Metalloprotease</keyword>
<dbReference type="PANTHER" id="PTHR10201">
    <property type="entry name" value="MATRIX METALLOPROTEINASE"/>
    <property type="match status" value="1"/>
</dbReference>
<accession>A0A7M4G0V0</accession>
<dbReference type="SMART" id="SM00235">
    <property type="entry name" value="ZnMc"/>
    <property type="match status" value="1"/>
</dbReference>
<reference evidence="18" key="1">
    <citation type="submission" date="2025-08" db="UniProtKB">
        <authorList>
            <consortium name="Ensembl"/>
        </authorList>
    </citation>
    <scope>IDENTIFICATION</scope>
</reference>
<keyword evidence="4" id="KW-0272">Extracellular matrix</keyword>
<keyword evidence="7 16" id="KW-0732">Signal</keyword>
<gene>
    <name evidence="18" type="primary">MMP7</name>
</gene>
<dbReference type="CDD" id="cd04278">
    <property type="entry name" value="ZnMc_MMP"/>
    <property type="match status" value="1"/>
</dbReference>
<dbReference type="GeneTree" id="ENSGT00940000160903"/>
<feature type="binding site" evidence="14">
    <location>
        <position position="188"/>
    </location>
    <ligand>
        <name>Ca(2+)</name>
        <dbReference type="ChEBI" id="CHEBI:29108"/>
        <label>2</label>
    </ligand>
</feature>
<dbReference type="GO" id="GO:0004222">
    <property type="term" value="F:metalloendopeptidase activity"/>
    <property type="evidence" value="ECO:0007669"/>
    <property type="project" value="InterPro"/>
</dbReference>
<evidence type="ECO:0000259" key="17">
    <source>
        <dbReference type="SMART" id="SM00235"/>
    </source>
</evidence>
<feature type="binding site" evidence="14">
    <location>
        <position position="230"/>
    </location>
    <ligand>
        <name>Zn(2+)</name>
        <dbReference type="ChEBI" id="CHEBI:29105"/>
        <label>2</label>
        <note>catalytic</note>
    </ligand>
</feature>
<evidence type="ECO:0000256" key="11">
    <source>
        <dbReference type="ARBA" id="ARBA00023049"/>
    </source>
</evidence>
<evidence type="ECO:0000256" key="7">
    <source>
        <dbReference type="ARBA" id="ARBA00022729"/>
    </source>
</evidence>
<dbReference type="GO" id="GO:0030198">
    <property type="term" value="P:extracellular matrix organization"/>
    <property type="evidence" value="ECO:0007669"/>
    <property type="project" value="TreeGrafter"/>
</dbReference>
<keyword evidence="12" id="KW-0865">Zymogen</keyword>
<feature type="binding site" evidence="14">
    <location>
        <position position="162"/>
    </location>
    <ligand>
        <name>Zn(2+)</name>
        <dbReference type="ChEBI" id="CHEBI:29105"/>
        <label>1</label>
    </ligand>
</feature>
<dbReference type="InterPro" id="IPR021190">
    <property type="entry name" value="Pept_M10A"/>
</dbReference>
<feature type="binding site" evidence="14">
    <location>
        <position position="118"/>
    </location>
    <ligand>
        <name>Ca(2+)</name>
        <dbReference type="ChEBI" id="CHEBI:29108"/>
        <label>1</label>
    </ligand>
</feature>
<dbReference type="KEGG" id="cpoo:109306339"/>
<feature type="binding site" evidence="14">
    <location>
        <position position="186"/>
    </location>
    <ligand>
        <name>Ca(2+)</name>
        <dbReference type="ChEBI" id="CHEBI:29108"/>
        <label>2</label>
    </ligand>
</feature>
<evidence type="ECO:0000256" key="13">
    <source>
        <dbReference type="PIRSR" id="PIRSR621190-1"/>
    </source>
</evidence>
<sequence length="263" mass="30091">MKFILLCTVLFLLSSLGLPIPLKPAPWGSRALSQMKNYLDRFFPPSNKVGDQTLEERIKTMQRFFHLTVTGKLNSETEEMMKQPRCGVPDVMDYTTFPGRPKWRKTYLTYRFINYTPDLPRSVVNEIIKKAFKVWSDVTPLKFQQVFSGEADILIRFARYAHGDSSPFDGTGGILAHAFAPGLGIGGDAHFDEDERWSEYNRGVNLFLVAAHEFGHSLGLGHTNVRGALMYPIYYFINPEAFRLSYDDRRGIQSLYGPKRDNF</sequence>
<dbReference type="PRINTS" id="PR00138">
    <property type="entry name" value="MATRIXIN"/>
</dbReference>
<feature type="domain" description="Peptidase metallopeptidase" evidence="17">
    <location>
        <begin position="99"/>
        <end position="258"/>
    </location>
</feature>
<dbReference type="PROSITE" id="PS00546">
    <property type="entry name" value="CYSTEINE_SWITCH"/>
    <property type="match status" value="1"/>
</dbReference>
<feature type="binding site" evidence="14">
    <location>
        <position position="152"/>
    </location>
    <ligand>
        <name>Ca(2+)</name>
        <dbReference type="ChEBI" id="CHEBI:29108"/>
        <label>2</label>
    </ligand>
</feature>
<feature type="chain" id="PRO_5029788940" evidence="16">
    <location>
        <begin position="20"/>
        <end position="263"/>
    </location>
</feature>
<dbReference type="Ensembl" id="ENSCPRT00005024944.1">
    <property type="protein sequence ID" value="ENSCPRP00005021351.1"/>
    <property type="gene ID" value="ENSCPRG00005014833.1"/>
</dbReference>
<evidence type="ECO:0000256" key="10">
    <source>
        <dbReference type="ARBA" id="ARBA00022837"/>
    </source>
</evidence>
<dbReference type="GO" id="GO:0048771">
    <property type="term" value="P:tissue remodeling"/>
    <property type="evidence" value="ECO:0007669"/>
    <property type="project" value="TreeGrafter"/>
</dbReference>
<dbReference type="InterPro" id="IPR033739">
    <property type="entry name" value="M10A_MMP"/>
</dbReference>
<evidence type="ECO:0000256" key="16">
    <source>
        <dbReference type="SAM" id="SignalP"/>
    </source>
</evidence>
<evidence type="ECO:0000313" key="19">
    <source>
        <dbReference type="Proteomes" id="UP000594220"/>
    </source>
</evidence>
<feature type="binding site" evidence="14">
    <location>
        <position position="222"/>
    </location>
    <ligand>
        <name>Zn(2+)</name>
        <dbReference type="ChEBI" id="CHEBI:29105"/>
        <label>2</label>
        <note>catalytic</note>
    </ligand>
</feature>
<keyword evidence="9 14" id="KW-0862">Zinc</keyword>
<evidence type="ECO:0000256" key="8">
    <source>
        <dbReference type="ARBA" id="ARBA00022801"/>
    </source>
</evidence>
<reference evidence="18" key="2">
    <citation type="submission" date="2025-09" db="UniProtKB">
        <authorList>
            <consortium name="Ensembl"/>
        </authorList>
    </citation>
    <scope>IDENTIFICATION</scope>
</reference>
<dbReference type="Pfam" id="PF00413">
    <property type="entry name" value="Peptidase_M10"/>
    <property type="match status" value="1"/>
</dbReference>
<dbReference type="GO" id="GO:0008270">
    <property type="term" value="F:zinc ion binding"/>
    <property type="evidence" value="ECO:0007669"/>
    <property type="project" value="InterPro"/>
</dbReference>
<name>A0A7M4G0V0_CROPO</name>
<evidence type="ECO:0000256" key="1">
    <source>
        <dbReference type="ARBA" id="ARBA00004498"/>
    </source>
</evidence>
<dbReference type="PANTHER" id="PTHR10201:SF29">
    <property type="entry name" value="72 KDA TYPE IV COLLAGENASE"/>
    <property type="match status" value="1"/>
</dbReference>
<evidence type="ECO:0000256" key="2">
    <source>
        <dbReference type="ARBA" id="ARBA00010370"/>
    </source>
</evidence>
<dbReference type="Gene3D" id="3.40.390.10">
    <property type="entry name" value="Collagenase (Catalytic Domain)"/>
    <property type="match status" value="1"/>
</dbReference>
<evidence type="ECO:0000256" key="4">
    <source>
        <dbReference type="ARBA" id="ARBA00022530"/>
    </source>
</evidence>
<evidence type="ECO:0000256" key="15">
    <source>
        <dbReference type="PIRSR" id="PIRSR621190-5"/>
    </source>
</evidence>
<dbReference type="OMA" id="FLPWCFT"/>
<dbReference type="InterPro" id="IPR002477">
    <property type="entry name" value="Peptidoglycan-bd-like"/>
</dbReference>
<dbReference type="InterPro" id="IPR021158">
    <property type="entry name" value="Pept_M10A_Zn_BS"/>
</dbReference>
<dbReference type="Pfam" id="PF01471">
    <property type="entry name" value="PG_binding_1"/>
    <property type="match status" value="1"/>
</dbReference>
<dbReference type="FunFam" id="3.40.390.10:FF:000007">
    <property type="entry name" value="Collagenase 3"/>
    <property type="match status" value="1"/>
</dbReference>
<feature type="binding site" description="in inhibited form" evidence="14">
    <location>
        <position position="86"/>
    </location>
    <ligand>
        <name>Zn(2+)</name>
        <dbReference type="ChEBI" id="CHEBI:29105"/>
        <label>2</label>
        <note>catalytic</note>
    </ligand>
</feature>
<proteinExistence type="inferred from homology"/>
<feature type="binding site" evidence="14">
    <location>
        <position position="216"/>
    </location>
    <ligand>
        <name>Zn(2+)</name>
        <dbReference type="ChEBI" id="CHEBI:29105"/>
        <label>2</label>
        <note>catalytic</note>
    </ligand>
</feature>
<evidence type="ECO:0000256" key="12">
    <source>
        <dbReference type="ARBA" id="ARBA00023145"/>
    </source>
</evidence>
<feature type="binding site" evidence="14">
    <location>
        <position position="169"/>
    </location>
    <ligand>
        <name>Ca(2+)</name>
        <dbReference type="ChEBI" id="CHEBI:29108"/>
        <label>3</label>
    </ligand>
</feature>
<dbReference type="InterPro" id="IPR006026">
    <property type="entry name" value="Peptidase_Metallo"/>
</dbReference>
<dbReference type="GO" id="GO:0030574">
    <property type="term" value="P:collagen catabolic process"/>
    <property type="evidence" value="ECO:0007669"/>
    <property type="project" value="TreeGrafter"/>
</dbReference>
<feature type="binding site" evidence="14">
    <location>
        <position position="212"/>
    </location>
    <ligand>
        <name>Zn(2+)</name>
        <dbReference type="ChEBI" id="CHEBI:29105"/>
        <label>2</label>
        <note>catalytic</note>
    </ligand>
</feature>
<dbReference type="CTD" id="4316"/>
<keyword evidence="10 14" id="KW-0106">Calcium</keyword>
<dbReference type="SUPFAM" id="SSF47090">
    <property type="entry name" value="PGBD-like"/>
    <property type="match status" value="1"/>
</dbReference>
<evidence type="ECO:0000256" key="6">
    <source>
        <dbReference type="ARBA" id="ARBA00022723"/>
    </source>
</evidence>
<dbReference type="RefSeq" id="XP_019385224.1">
    <property type="nucleotide sequence ID" value="XM_019529679.1"/>
</dbReference>
<comment type="cofactor">
    <cofactor evidence="14">
        <name>Zn(2+)</name>
        <dbReference type="ChEBI" id="CHEBI:29105"/>
    </cofactor>
    <text evidence="14">Binds 2 Zn(2+) ions per subunit.</text>
</comment>
<keyword evidence="19" id="KW-1185">Reference proteome</keyword>
<feature type="short sequence motif" description="Cysteine switch" evidence="15">
    <location>
        <begin position="84"/>
        <end position="91"/>
    </location>
</feature>
<feature type="binding site" evidence="14">
    <location>
        <position position="170"/>
    </location>
    <ligand>
        <name>Ca(2+)</name>
        <dbReference type="ChEBI" id="CHEBI:29108"/>
        <label>3</label>
    </ligand>
</feature>
<evidence type="ECO:0000313" key="18">
    <source>
        <dbReference type="Ensembl" id="ENSCPRP00005021351.1"/>
    </source>
</evidence>
<evidence type="ECO:0000256" key="3">
    <source>
        <dbReference type="ARBA" id="ARBA00022525"/>
    </source>
</evidence>
<keyword evidence="6 14" id="KW-0479">Metal-binding</keyword>
<dbReference type="Proteomes" id="UP000594220">
    <property type="component" value="Unplaced"/>
</dbReference>
<dbReference type="InterPro" id="IPR036365">
    <property type="entry name" value="PGBD-like_sf"/>
</dbReference>
<feature type="active site" evidence="13">
    <location>
        <position position="213"/>
    </location>
</feature>
<feature type="binding site" evidence="14">
    <location>
        <position position="164"/>
    </location>
    <ligand>
        <name>Zn(2+)</name>
        <dbReference type="ChEBI" id="CHEBI:29105"/>
        <label>1</label>
    </ligand>
</feature>
<feature type="binding site" evidence="14">
    <location>
        <position position="192"/>
    </location>
    <ligand>
        <name>Ca(2+)</name>
        <dbReference type="ChEBI" id="CHEBI:29108"/>
        <label>3</label>
    </ligand>
</feature>
<keyword evidence="3" id="KW-0964">Secreted</keyword>
<feature type="binding site" evidence="14">
    <location>
        <position position="177"/>
    </location>
    <ligand>
        <name>Zn(2+)</name>
        <dbReference type="ChEBI" id="CHEBI:29105"/>
        <label>1</label>
    </ligand>
</feature>
<feature type="binding site" evidence="14">
    <location>
        <position position="195"/>
    </location>
    <ligand>
        <name>Ca(2+)</name>
        <dbReference type="ChEBI" id="CHEBI:29108"/>
        <label>3</label>
    </ligand>
</feature>
<evidence type="ECO:0000256" key="5">
    <source>
        <dbReference type="ARBA" id="ARBA00022670"/>
    </source>
</evidence>
<feature type="signal peptide" evidence="16">
    <location>
        <begin position="1"/>
        <end position="19"/>
    </location>
</feature>
<dbReference type="SUPFAM" id="SSF55486">
    <property type="entry name" value="Metalloproteases ('zincins'), catalytic domain"/>
    <property type="match status" value="1"/>
</dbReference>
<keyword evidence="5" id="KW-0645">Protease</keyword>
<evidence type="ECO:0000256" key="9">
    <source>
        <dbReference type="ARBA" id="ARBA00022833"/>
    </source>
</evidence>
<dbReference type="GO" id="GO:0006509">
    <property type="term" value="P:membrane protein ectodomain proteolysis"/>
    <property type="evidence" value="ECO:0007669"/>
    <property type="project" value="Ensembl"/>
</dbReference>
<dbReference type="InterPro" id="IPR001818">
    <property type="entry name" value="Pept_M10_metallopeptidase"/>
</dbReference>
<dbReference type="GO" id="GO:0005615">
    <property type="term" value="C:extracellular space"/>
    <property type="evidence" value="ECO:0007669"/>
    <property type="project" value="TreeGrafter"/>
</dbReference>
<organism evidence="18 19">
    <name type="scientific">Crocodylus porosus</name>
    <name type="common">Saltwater crocodile</name>
    <name type="synonym">Estuarine crocodile</name>
    <dbReference type="NCBI Taxonomy" id="8502"/>
    <lineage>
        <taxon>Eukaryota</taxon>
        <taxon>Metazoa</taxon>
        <taxon>Chordata</taxon>
        <taxon>Craniata</taxon>
        <taxon>Vertebrata</taxon>
        <taxon>Euteleostomi</taxon>
        <taxon>Archelosauria</taxon>
        <taxon>Archosauria</taxon>
        <taxon>Crocodylia</taxon>
        <taxon>Longirostres</taxon>
        <taxon>Crocodylidae</taxon>
        <taxon>Crocodylus</taxon>
    </lineage>
</organism>
<protein>
    <submittedName>
        <fullName evidence="18">Matrix metallopeptidase 7</fullName>
    </submittedName>
</protein>
<feature type="binding site" evidence="14">
    <location>
        <position position="195"/>
    </location>
    <ligand>
        <name>Ca(2+)</name>
        <dbReference type="ChEBI" id="CHEBI:29108"/>
        <label>1</label>
    </ligand>
</feature>
<dbReference type="GO" id="GO:0031012">
    <property type="term" value="C:extracellular matrix"/>
    <property type="evidence" value="ECO:0007669"/>
    <property type="project" value="InterPro"/>
</dbReference>
<dbReference type="GO" id="GO:0031293">
    <property type="term" value="P:membrane protein intracellular domain proteolysis"/>
    <property type="evidence" value="ECO:0007669"/>
    <property type="project" value="Ensembl"/>
</dbReference>
<keyword evidence="8" id="KW-0378">Hydrolase</keyword>
<comment type="similarity">
    <text evidence="2">Belongs to the peptidase M10A family.</text>
</comment>
<dbReference type="OrthoDB" id="406838at2759"/>
<dbReference type="GeneID" id="109306339"/>
<evidence type="ECO:0000256" key="14">
    <source>
        <dbReference type="PIRSR" id="PIRSR621190-2"/>
    </source>
</evidence>
<dbReference type="AlphaFoldDB" id="A0A7M4G0V0"/>
<comment type="subcellular location">
    <subcellularLocation>
        <location evidence="1">Secreted</location>
        <location evidence="1">Extracellular space</location>
        <location evidence="1">Extracellular matrix</location>
    </subcellularLocation>
</comment>
<feature type="binding site" evidence="14">
    <location>
        <position position="190"/>
    </location>
    <ligand>
        <name>Zn(2+)</name>
        <dbReference type="ChEBI" id="CHEBI:29105"/>
        <label>1</label>
    </ligand>
</feature>
<dbReference type="InterPro" id="IPR024079">
    <property type="entry name" value="MetalloPept_cat_dom_sf"/>
</dbReference>
<dbReference type="GO" id="GO:0030335">
    <property type="term" value="P:positive regulation of cell migration"/>
    <property type="evidence" value="ECO:0007669"/>
    <property type="project" value="Ensembl"/>
</dbReference>